<comment type="caution">
    <text evidence="3">The sequence shown here is derived from an EMBL/GenBank/DDBJ whole genome shotgun (WGS) entry which is preliminary data.</text>
</comment>
<evidence type="ECO:0000313" key="3">
    <source>
        <dbReference type="EMBL" id="GDY71575.1"/>
    </source>
</evidence>
<dbReference type="AlphaFoldDB" id="A0A4D4MIS6"/>
<sequence>MKRPSAAAVHEGRVAPSAVDGTARQDPDGLGIGTGEGAPEHGWSATMCPNGHMSLPLRLMTSGGRNASLPS</sequence>
<gene>
    <name evidence="2" type="ORF">SAV14893_074800</name>
    <name evidence="3" type="ORF">SAV31267_010600</name>
</gene>
<reference evidence="2 5" key="2">
    <citation type="submission" date="2019-04" db="EMBL/GenBank/DDBJ databases">
        <title>Draft genome sequences of Streptomyces avermitilis NBRC 14893.</title>
        <authorList>
            <person name="Komaki H."/>
            <person name="Tamura T."/>
            <person name="Hosoyama A."/>
        </authorList>
    </citation>
    <scope>NUCLEOTIDE SEQUENCE [LARGE SCALE GENOMIC DNA]</scope>
    <source>
        <strain evidence="2 5">NBRC 14893</strain>
    </source>
</reference>
<name>A0A4D4MIS6_STRAX</name>
<proteinExistence type="predicted"/>
<evidence type="ECO:0000313" key="5">
    <source>
        <dbReference type="Proteomes" id="UP000302139"/>
    </source>
</evidence>
<protein>
    <submittedName>
        <fullName evidence="3">Uncharacterized protein</fullName>
    </submittedName>
</protein>
<reference evidence="3 4" key="1">
    <citation type="submission" date="2019-04" db="EMBL/GenBank/DDBJ databases">
        <title>Draft genome sequences of Streptomyces avermitilis ATCC 31267.</title>
        <authorList>
            <person name="Komaki H."/>
            <person name="Tamura T."/>
            <person name="Hosoyama A."/>
        </authorList>
    </citation>
    <scope>NUCLEOTIDE SEQUENCE [LARGE SCALE GENOMIC DNA]</scope>
    <source>
        <strain evidence="3 4">ATCC 31267</strain>
    </source>
</reference>
<evidence type="ECO:0000313" key="4">
    <source>
        <dbReference type="Proteomes" id="UP000299211"/>
    </source>
</evidence>
<accession>A0A4D4MIS6</accession>
<feature type="region of interest" description="Disordered" evidence="1">
    <location>
        <begin position="1"/>
        <end position="49"/>
    </location>
</feature>
<organism evidence="3 4">
    <name type="scientific">Streptomyces avermitilis</name>
    <dbReference type="NCBI Taxonomy" id="33903"/>
    <lineage>
        <taxon>Bacteria</taxon>
        <taxon>Bacillati</taxon>
        <taxon>Actinomycetota</taxon>
        <taxon>Actinomycetes</taxon>
        <taxon>Kitasatosporales</taxon>
        <taxon>Streptomycetaceae</taxon>
        <taxon>Streptomyces</taxon>
    </lineage>
</organism>
<evidence type="ECO:0000313" key="2">
    <source>
        <dbReference type="EMBL" id="GDY68087.1"/>
    </source>
</evidence>
<dbReference type="EMBL" id="BJHX01000001">
    <property type="protein sequence ID" value="GDY68087.1"/>
    <property type="molecule type" value="Genomic_DNA"/>
</dbReference>
<dbReference type="Proteomes" id="UP000302139">
    <property type="component" value="Unassembled WGS sequence"/>
</dbReference>
<dbReference type="Proteomes" id="UP000299211">
    <property type="component" value="Unassembled WGS sequence"/>
</dbReference>
<dbReference type="EMBL" id="BJHY01000001">
    <property type="protein sequence ID" value="GDY71575.1"/>
    <property type="molecule type" value="Genomic_DNA"/>
</dbReference>
<evidence type="ECO:0000256" key="1">
    <source>
        <dbReference type="SAM" id="MobiDB-lite"/>
    </source>
</evidence>